<evidence type="ECO:0000313" key="3">
    <source>
        <dbReference type="Proteomes" id="UP000724148"/>
    </source>
</evidence>
<dbReference type="InterPro" id="IPR002686">
    <property type="entry name" value="Transposase_17"/>
</dbReference>
<dbReference type="GO" id="GO:0004803">
    <property type="term" value="F:transposase activity"/>
    <property type="evidence" value="ECO:0007669"/>
    <property type="project" value="InterPro"/>
</dbReference>
<evidence type="ECO:0000259" key="1">
    <source>
        <dbReference type="SMART" id="SM01321"/>
    </source>
</evidence>
<accession>A0A931SDI9</accession>
<dbReference type="GO" id="GO:0006313">
    <property type="term" value="P:DNA transposition"/>
    <property type="evidence" value="ECO:0007669"/>
    <property type="project" value="InterPro"/>
</dbReference>
<dbReference type="Pfam" id="PF01797">
    <property type="entry name" value="Y1_Tnp"/>
    <property type="match status" value="1"/>
</dbReference>
<dbReference type="Proteomes" id="UP000724148">
    <property type="component" value="Unassembled WGS sequence"/>
</dbReference>
<dbReference type="GO" id="GO:0003677">
    <property type="term" value="F:DNA binding"/>
    <property type="evidence" value="ECO:0007669"/>
    <property type="project" value="InterPro"/>
</dbReference>
<gene>
    <name evidence="2" type="ORF">HYT40_02490</name>
</gene>
<feature type="domain" description="Transposase IS200-like" evidence="1">
    <location>
        <begin position="28"/>
        <end position="174"/>
    </location>
</feature>
<comment type="caution">
    <text evidence="2">The sequence shown here is derived from an EMBL/GenBank/DDBJ whole genome shotgun (WGS) entry which is preliminary data.</text>
</comment>
<dbReference type="Gene3D" id="3.30.70.1290">
    <property type="entry name" value="Transposase IS200-like"/>
    <property type="match status" value="1"/>
</dbReference>
<dbReference type="AlphaFoldDB" id="A0A931SDI9"/>
<sequence length="242" mass="28011">MEAELPSGRIRIVESVIESSHMRKVPLITEEYYHVFGRGVNKRTIFMDPQDYARFLQSMEEFNTIEPIGSIFENSFRKHESQLGSGASKLRFEKRDKLVEFVCYCLNPNHYHFLLKQVADRGIEKFMHRLCSGFSKYFNNKYQRSGALFQGPFKAVHVDANEYLLHVSAYVNLNNLVHRLGGGASKSSWEEYLKGKRGKGGFCEKEVILSQFQTIAEYKDFAEDALTAMLERNDMEHLLLES</sequence>
<name>A0A931SDI9_9BACT</name>
<dbReference type="PANTHER" id="PTHR34322">
    <property type="entry name" value="TRANSPOSASE, Y1_TNP DOMAIN-CONTAINING"/>
    <property type="match status" value="1"/>
</dbReference>
<reference evidence="2" key="1">
    <citation type="submission" date="2020-07" db="EMBL/GenBank/DDBJ databases">
        <title>Huge and variable diversity of episymbiotic CPR bacteria and DPANN archaea in groundwater ecosystems.</title>
        <authorList>
            <person name="He C.Y."/>
            <person name="Keren R."/>
            <person name="Whittaker M."/>
            <person name="Farag I.F."/>
            <person name="Doudna J."/>
            <person name="Cate J.H.D."/>
            <person name="Banfield J.F."/>
        </authorList>
    </citation>
    <scope>NUCLEOTIDE SEQUENCE</scope>
    <source>
        <strain evidence="2">NC_groundwater_193_Ag_S-0.1um_51_7</strain>
    </source>
</reference>
<organism evidence="2 3">
    <name type="scientific">Candidatus Sungiibacteriota bacterium</name>
    <dbReference type="NCBI Taxonomy" id="2750080"/>
    <lineage>
        <taxon>Bacteria</taxon>
        <taxon>Candidatus Sungiibacteriota</taxon>
    </lineage>
</organism>
<proteinExistence type="predicted"/>
<evidence type="ECO:0000313" key="2">
    <source>
        <dbReference type="EMBL" id="MBI2096995.1"/>
    </source>
</evidence>
<dbReference type="PANTHER" id="PTHR34322:SF2">
    <property type="entry name" value="TRANSPOSASE IS200-LIKE DOMAIN-CONTAINING PROTEIN"/>
    <property type="match status" value="1"/>
</dbReference>
<dbReference type="EMBL" id="JACOZA010000070">
    <property type="protein sequence ID" value="MBI2096995.1"/>
    <property type="molecule type" value="Genomic_DNA"/>
</dbReference>
<dbReference type="SMART" id="SM01321">
    <property type="entry name" value="Y1_Tnp"/>
    <property type="match status" value="1"/>
</dbReference>
<dbReference type="SUPFAM" id="SSF143422">
    <property type="entry name" value="Transposase IS200-like"/>
    <property type="match status" value="1"/>
</dbReference>
<protein>
    <submittedName>
        <fullName evidence="2">Transposase</fullName>
    </submittedName>
</protein>
<dbReference type="InterPro" id="IPR036515">
    <property type="entry name" value="Transposase_17_sf"/>
</dbReference>